<sequence length="644" mass="68903">MAPSTTIYLVLAMALLLAFCQTGASVLDTVNGSVTTLADGIGARRNLLQMVANSQCTAAGQYIADTSVSCTKNWQCTGNGQASYRSCPIGSAFKTFIGCVKHSYGRGAGSPLHACPSDHPSRENSLCYANCPGGYSGNAFMCYQNCPSGFANTPLTCTKPSVYGRGGGYCWFFNNPQANCERDNGAGNCEMWGTCSYPKCQANFSPFACCVCSPNCPGGWSDFGVGCSKPAYNRGAGVPMQCGSNEDQNGALCYPPCTNGAKEEILQSAAAIVSCAATTIATNGAAAACFVSAIAEATLVTAPTVAVFWGEKIDGLCHSLPSCAILHQAGLHDATQADGAFLEKGRKEGKGKSIPGKRRRKGLQQVSRAAMESLPNDVVSVVLHKLAVQDPRSLLRATFACEAFHREAESNRGIWKDAFFGGDSNSAGDYCKDEKVEAEILALGGYEQMVKARWAVPGCLFPEQKQGDASVIGVGRLEDSSAGEYKLSKHLVVLREKGRPLLWGLLLQDRPETLREVGDFGFKNAFRGGSPDRICLTLFTSRLEPVSSKDEREGHLKMKLKGSGRVMQRADLDLEIYNYMNVASEASDASADSEDTVTSEVSEASKDSEDVMSDDSRSWACDLDYEGRDNVWASISDGEFFYVR</sequence>
<feature type="signal peptide" evidence="2">
    <location>
        <begin position="1"/>
        <end position="25"/>
    </location>
</feature>
<dbReference type="PANTHER" id="PTHR34859:SF2">
    <property type="entry name" value="LYSM DOMAIN-CONTAINING PROTEIN"/>
    <property type="match status" value="1"/>
</dbReference>
<evidence type="ECO:0000256" key="1">
    <source>
        <dbReference type="SAM" id="MobiDB-lite"/>
    </source>
</evidence>
<dbReference type="Proteomes" id="UP000054558">
    <property type="component" value="Unassembled WGS sequence"/>
</dbReference>
<dbReference type="EMBL" id="DF237776">
    <property type="protein sequence ID" value="GAQ91656.1"/>
    <property type="molecule type" value="Genomic_DNA"/>
</dbReference>
<keyword evidence="2" id="KW-0732">Signal</keyword>
<dbReference type="STRING" id="105231.A0A1Y1ISB3"/>
<evidence type="ECO:0000313" key="4">
    <source>
        <dbReference type="Proteomes" id="UP000054558"/>
    </source>
</evidence>
<reference evidence="3 4" key="1">
    <citation type="journal article" date="2014" name="Nat. Commun.">
        <title>Klebsormidium flaccidum genome reveals primary factors for plant terrestrial adaptation.</title>
        <authorList>
            <person name="Hori K."/>
            <person name="Maruyama F."/>
            <person name="Fujisawa T."/>
            <person name="Togashi T."/>
            <person name="Yamamoto N."/>
            <person name="Seo M."/>
            <person name="Sato S."/>
            <person name="Yamada T."/>
            <person name="Mori H."/>
            <person name="Tajima N."/>
            <person name="Moriyama T."/>
            <person name="Ikeuchi M."/>
            <person name="Watanabe M."/>
            <person name="Wada H."/>
            <person name="Kobayashi K."/>
            <person name="Saito M."/>
            <person name="Masuda T."/>
            <person name="Sasaki-Sekimoto Y."/>
            <person name="Mashiguchi K."/>
            <person name="Awai K."/>
            <person name="Shimojima M."/>
            <person name="Masuda S."/>
            <person name="Iwai M."/>
            <person name="Nobusawa T."/>
            <person name="Narise T."/>
            <person name="Kondo S."/>
            <person name="Saito H."/>
            <person name="Sato R."/>
            <person name="Murakawa M."/>
            <person name="Ihara Y."/>
            <person name="Oshima-Yamada Y."/>
            <person name="Ohtaka K."/>
            <person name="Satoh M."/>
            <person name="Sonobe K."/>
            <person name="Ishii M."/>
            <person name="Ohtani R."/>
            <person name="Kanamori-Sato M."/>
            <person name="Honoki R."/>
            <person name="Miyazaki D."/>
            <person name="Mochizuki H."/>
            <person name="Umetsu J."/>
            <person name="Higashi K."/>
            <person name="Shibata D."/>
            <person name="Kamiya Y."/>
            <person name="Sato N."/>
            <person name="Nakamura Y."/>
            <person name="Tabata S."/>
            <person name="Ida S."/>
            <person name="Kurokawa K."/>
            <person name="Ohta H."/>
        </authorList>
    </citation>
    <scope>NUCLEOTIDE SEQUENCE [LARGE SCALE GENOMIC DNA]</scope>
    <source>
        <strain evidence="3 4">NIES-2285</strain>
    </source>
</reference>
<dbReference type="AlphaFoldDB" id="A0A1Y1ISB3"/>
<feature type="region of interest" description="Disordered" evidence="1">
    <location>
        <begin position="588"/>
        <end position="613"/>
    </location>
</feature>
<organism evidence="3 4">
    <name type="scientific">Klebsormidium nitens</name>
    <name type="common">Green alga</name>
    <name type="synonym">Ulothrix nitens</name>
    <dbReference type="NCBI Taxonomy" id="105231"/>
    <lineage>
        <taxon>Eukaryota</taxon>
        <taxon>Viridiplantae</taxon>
        <taxon>Streptophyta</taxon>
        <taxon>Klebsormidiophyceae</taxon>
        <taxon>Klebsormidiales</taxon>
        <taxon>Klebsormidiaceae</taxon>
        <taxon>Klebsormidium</taxon>
    </lineage>
</organism>
<feature type="chain" id="PRO_5012892039" description="F-box domain-containing protein" evidence="2">
    <location>
        <begin position="26"/>
        <end position="644"/>
    </location>
</feature>
<evidence type="ECO:0000256" key="2">
    <source>
        <dbReference type="SAM" id="SignalP"/>
    </source>
</evidence>
<gene>
    <name evidence="3" type="ORF">KFL_008270010</name>
</gene>
<protein>
    <recommendedName>
        <fullName evidence="5">F-box domain-containing protein</fullName>
    </recommendedName>
</protein>
<dbReference type="PANTHER" id="PTHR34859">
    <property type="entry name" value="UNNAMED PRODUCT"/>
    <property type="match status" value="1"/>
</dbReference>
<feature type="compositionally biased region" description="Basic and acidic residues" evidence="1">
    <location>
        <begin position="603"/>
        <end position="613"/>
    </location>
</feature>
<proteinExistence type="predicted"/>
<accession>A0A1Y1ISB3</accession>
<name>A0A1Y1ISB3_KLENI</name>
<keyword evidence="4" id="KW-1185">Reference proteome</keyword>
<evidence type="ECO:0008006" key="5">
    <source>
        <dbReference type="Google" id="ProtNLM"/>
    </source>
</evidence>
<dbReference type="OrthoDB" id="1896968at2759"/>
<evidence type="ECO:0000313" key="3">
    <source>
        <dbReference type="EMBL" id="GAQ91656.1"/>
    </source>
</evidence>